<dbReference type="PANTHER" id="PTHR41795:SF1">
    <property type="entry name" value="EXOPOLYSACCHARIDE SYNTHESIS PROTEIN"/>
    <property type="match status" value="1"/>
</dbReference>
<dbReference type="PIRSF" id="PIRSF033239">
    <property type="entry name" value="ExoD"/>
    <property type="match status" value="1"/>
</dbReference>
<geneLocation type="plasmid" evidence="3">
    <name>pretnxc12e</name>
</geneLocation>
<dbReference type="Pfam" id="PF06055">
    <property type="entry name" value="ExoD"/>
    <property type="match status" value="1"/>
</dbReference>
<keyword evidence="2" id="KW-0614">Plasmid</keyword>
<organism evidence="2 3">
    <name type="scientific">Rhizobium etli</name>
    <dbReference type="NCBI Taxonomy" id="29449"/>
    <lineage>
        <taxon>Bacteria</taxon>
        <taxon>Pseudomonadati</taxon>
        <taxon>Pseudomonadota</taxon>
        <taxon>Alphaproteobacteria</taxon>
        <taxon>Hyphomicrobiales</taxon>
        <taxon>Rhizobiaceae</taxon>
        <taxon>Rhizobium/Agrobacterium group</taxon>
        <taxon>Rhizobium</taxon>
    </lineage>
</organism>
<dbReference type="PANTHER" id="PTHR41795">
    <property type="entry name" value="EXOPOLYSACCHARIDE SYNTHESIS PROTEIN"/>
    <property type="match status" value="1"/>
</dbReference>
<feature type="transmembrane region" description="Helical" evidence="1">
    <location>
        <begin position="155"/>
        <end position="172"/>
    </location>
</feature>
<reference evidence="2 3" key="1">
    <citation type="submission" date="2017-04" db="EMBL/GenBank/DDBJ databases">
        <title>Complete genome sequences of Rhizobium genomic linages associated to common bean (phaseolus vulgaris).</title>
        <authorList>
            <person name="Santamaria R.I."/>
            <person name="Bustos P."/>
            <person name="Perez-Carrascal O."/>
            <person name="Martinez-Flores I."/>
            <person name="Juarez S."/>
            <person name="Lozano L."/>
            <person name="Miranda F."/>
            <person name="Vinuesa P."/>
            <person name="Martinez-Romero E."/>
            <person name="Cevallos M.A."/>
            <person name="Romero D."/>
            <person name="Davila G."/>
            <person name="Gonzalez V."/>
        </authorList>
    </citation>
    <scope>NUCLEOTIDE SEQUENCE [LARGE SCALE GENOMIC DNA]</scope>
    <source>
        <strain evidence="2 3">NXC12</strain>
        <plasmid evidence="3">pretnxc12e</plasmid>
    </source>
</reference>
<protein>
    <submittedName>
        <fullName evidence="2">Exopolysaccharide biosynthesis ExoD family protein</fullName>
    </submittedName>
</protein>
<evidence type="ECO:0000256" key="1">
    <source>
        <dbReference type="SAM" id="Phobius"/>
    </source>
</evidence>
<feature type="transmembrane region" description="Helical" evidence="1">
    <location>
        <begin position="37"/>
        <end position="59"/>
    </location>
</feature>
<dbReference type="RefSeq" id="WP_086084116.1">
    <property type="nucleotide sequence ID" value="NZ_CP020911.1"/>
</dbReference>
<feature type="transmembrane region" description="Helical" evidence="1">
    <location>
        <begin position="179"/>
        <end position="201"/>
    </location>
</feature>
<evidence type="ECO:0000313" key="2">
    <source>
        <dbReference type="EMBL" id="ARQ13757.1"/>
    </source>
</evidence>
<keyword evidence="1" id="KW-0472">Membrane</keyword>
<keyword evidence="1" id="KW-0812">Transmembrane</keyword>
<proteinExistence type="predicted"/>
<name>A0AAN1BNP4_RHIET</name>
<dbReference type="Proteomes" id="UP000194159">
    <property type="component" value="Plasmid pRetNXC12e"/>
</dbReference>
<feature type="transmembrane region" description="Helical" evidence="1">
    <location>
        <begin position="65"/>
        <end position="87"/>
    </location>
</feature>
<dbReference type="EMBL" id="CP020911">
    <property type="protein sequence ID" value="ARQ13757.1"/>
    <property type="molecule type" value="Genomic_DNA"/>
</dbReference>
<keyword evidence="1" id="KW-1133">Transmembrane helix</keyword>
<feature type="transmembrane region" description="Helical" evidence="1">
    <location>
        <begin position="126"/>
        <end position="149"/>
    </location>
</feature>
<evidence type="ECO:0000313" key="3">
    <source>
        <dbReference type="Proteomes" id="UP000194159"/>
    </source>
</evidence>
<gene>
    <name evidence="2" type="ORF">NXC12_PE00156</name>
</gene>
<dbReference type="InterPro" id="IPR010331">
    <property type="entry name" value="ExoD"/>
</dbReference>
<accession>A0AAN1BNP4</accession>
<sequence>MTKRNGESTRGQGIASVRLRELAAEGRAEGGIEIGRAISILGQAGTSLIVLLLTLPTLTPVPGPFGMVFGTALALVALQIAAGRETVWLPSALKRRRLSTKVLDAALRYTAPLVAWAEKMMRRDRLAVLAGKPVRMLLGVPIFLLAVAIAMPIPFGNFLPAFALIVIAVALMERDGLIALIGGGLSILALAATTAMAYGVVATFA</sequence>
<dbReference type="AlphaFoldDB" id="A0AAN1BNP4"/>